<dbReference type="Gene3D" id="3.40.50.2300">
    <property type="match status" value="1"/>
</dbReference>
<keyword evidence="1 3" id="KW-0597">Phosphoprotein</keyword>
<evidence type="ECO:0000256" key="2">
    <source>
        <dbReference type="ARBA" id="ARBA00023012"/>
    </source>
</evidence>
<dbReference type="RefSeq" id="WP_265168331.1">
    <property type="nucleotide sequence ID" value="NZ_AP023081.1"/>
</dbReference>
<sequence length="399" mass="44008">MRVQIVDDDPWIANLLEQLVLSIRSGAEIECFASVQAAIDAWQPNRYQLVIVDWNLPDGTGLDVMQKIRRLDKDVPLLVVTGRADRESVLAARPLGISAYITKPFDVPKVLACLESLLPADVTAAEPEARQVSFEEHLRSLTPEQLDVPLLSDVKDKLQQASRGVSMDFQELAADWNRDPALCAYLIAAANSAVYGGGQAPCTSLPDALKRLGARTCMNLATALALRQAGSTTDPFLKIFLQNYLDEIDQLAETVVRTARQCGLDHGALQAAALLYRLGEMCVIFQAQEWARQSRQSIDDNTLLKAFADFAEPLAIRLKAHWGLPMALRELIGACYALPQFQVRQEQAVMRLAAAQCGNESAAEIERLKRLAGWGRGRHGARRCRPLWANSLAMLLIVL</sequence>
<dbReference type="Pfam" id="PF08668">
    <property type="entry name" value="HDOD"/>
    <property type="match status" value="1"/>
</dbReference>
<dbReference type="PANTHER" id="PTHR44591:SF14">
    <property type="entry name" value="PROTEIN PILG"/>
    <property type="match status" value="1"/>
</dbReference>
<dbReference type="SUPFAM" id="SSF52172">
    <property type="entry name" value="CheY-like"/>
    <property type="match status" value="1"/>
</dbReference>
<keyword evidence="2" id="KW-0902">Two-component regulatory system</keyword>
<reference evidence="6" key="1">
    <citation type="submission" date="2020-05" db="EMBL/GenBank/DDBJ databases">
        <title>Complete genome sequence of Pseudomonas sp. Sm006.</title>
        <authorList>
            <person name="Takeuchi K."/>
            <person name="Someya N."/>
        </authorList>
    </citation>
    <scope>NUCLEOTIDE SEQUENCE</scope>
    <source>
        <strain evidence="6">Sm006</strain>
    </source>
</reference>
<evidence type="ECO:0000313" key="7">
    <source>
        <dbReference type="Proteomes" id="UP001064896"/>
    </source>
</evidence>
<dbReference type="Pfam" id="PF00072">
    <property type="entry name" value="Response_reg"/>
    <property type="match status" value="1"/>
</dbReference>
<feature type="domain" description="HDOD" evidence="5">
    <location>
        <begin position="148"/>
        <end position="338"/>
    </location>
</feature>
<gene>
    <name evidence="6" type="ORF">PSm6_45730</name>
</gene>
<feature type="domain" description="Response regulatory" evidence="4">
    <location>
        <begin position="2"/>
        <end position="118"/>
    </location>
</feature>
<evidence type="ECO:0000259" key="4">
    <source>
        <dbReference type="PROSITE" id="PS50110"/>
    </source>
</evidence>
<evidence type="ECO:0000256" key="1">
    <source>
        <dbReference type="ARBA" id="ARBA00022553"/>
    </source>
</evidence>
<dbReference type="InterPro" id="IPR011006">
    <property type="entry name" value="CheY-like_superfamily"/>
</dbReference>
<evidence type="ECO:0000256" key="3">
    <source>
        <dbReference type="PROSITE-ProRule" id="PRU00169"/>
    </source>
</evidence>
<dbReference type="PANTHER" id="PTHR44591">
    <property type="entry name" value="STRESS RESPONSE REGULATOR PROTEIN 1"/>
    <property type="match status" value="1"/>
</dbReference>
<dbReference type="PROSITE" id="PS50110">
    <property type="entry name" value="RESPONSE_REGULATORY"/>
    <property type="match status" value="1"/>
</dbReference>
<protein>
    <submittedName>
        <fullName evidence="6">Response regulator</fullName>
    </submittedName>
</protein>
<dbReference type="EMBL" id="AP023081">
    <property type="protein sequence ID" value="BCD88166.1"/>
    <property type="molecule type" value="Genomic_DNA"/>
</dbReference>
<evidence type="ECO:0000313" key="6">
    <source>
        <dbReference type="EMBL" id="BCD88166.1"/>
    </source>
</evidence>
<dbReference type="InterPro" id="IPR001789">
    <property type="entry name" value="Sig_transdc_resp-reg_receiver"/>
</dbReference>
<keyword evidence="7" id="KW-1185">Reference proteome</keyword>
<dbReference type="Proteomes" id="UP001064896">
    <property type="component" value="Chromosome"/>
</dbReference>
<accession>A0ABM7LF09</accession>
<dbReference type="CDD" id="cd00156">
    <property type="entry name" value="REC"/>
    <property type="match status" value="1"/>
</dbReference>
<proteinExistence type="predicted"/>
<dbReference type="PROSITE" id="PS51833">
    <property type="entry name" value="HDOD"/>
    <property type="match status" value="1"/>
</dbReference>
<organism evidence="6 7">
    <name type="scientific">Pseudomonas solani</name>
    <dbReference type="NCBI Taxonomy" id="2731552"/>
    <lineage>
        <taxon>Bacteria</taxon>
        <taxon>Pseudomonadati</taxon>
        <taxon>Pseudomonadota</taxon>
        <taxon>Gammaproteobacteria</taxon>
        <taxon>Pseudomonadales</taxon>
        <taxon>Pseudomonadaceae</taxon>
        <taxon>Pseudomonas</taxon>
    </lineage>
</organism>
<dbReference type="SMART" id="SM00448">
    <property type="entry name" value="REC"/>
    <property type="match status" value="1"/>
</dbReference>
<dbReference type="InterPro" id="IPR013976">
    <property type="entry name" value="HDOD"/>
</dbReference>
<evidence type="ECO:0000259" key="5">
    <source>
        <dbReference type="PROSITE" id="PS51833"/>
    </source>
</evidence>
<feature type="modified residue" description="4-aspartylphosphate" evidence="3">
    <location>
        <position position="53"/>
    </location>
</feature>
<dbReference type="InterPro" id="IPR050595">
    <property type="entry name" value="Bact_response_regulator"/>
</dbReference>
<dbReference type="SUPFAM" id="SSF109604">
    <property type="entry name" value="HD-domain/PDEase-like"/>
    <property type="match status" value="1"/>
</dbReference>
<dbReference type="Gene3D" id="1.10.3210.10">
    <property type="entry name" value="Hypothetical protein af1432"/>
    <property type="match status" value="1"/>
</dbReference>
<name>A0ABM7LF09_9PSED</name>